<dbReference type="PROSITE" id="PS50097">
    <property type="entry name" value="BTB"/>
    <property type="match status" value="2"/>
</dbReference>
<organism evidence="2 3">
    <name type="scientific">Trematosphaeria pertusa</name>
    <dbReference type="NCBI Taxonomy" id="390896"/>
    <lineage>
        <taxon>Eukaryota</taxon>
        <taxon>Fungi</taxon>
        <taxon>Dikarya</taxon>
        <taxon>Ascomycota</taxon>
        <taxon>Pezizomycotina</taxon>
        <taxon>Dothideomycetes</taxon>
        <taxon>Pleosporomycetidae</taxon>
        <taxon>Pleosporales</taxon>
        <taxon>Massarineae</taxon>
        <taxon>Trematosphaeriaceae</taxon>
        <taxon>Trematosphaeria</taxon>
    </lineage>
</organism>
<dbReference type="RefSeq" id="XP_033686026.1">
    <property type="nucleotide sequence ID" value="XM_033834825.1"/>
</dbReference>
<sequence>MATSQTTLYNDPFLSDVTIRQICNGETKEYYGHKAVLCAHSAWFMGAFRGNFKEATDRVIELHDDDPLYFEVMMKYIYTVKWELPEDGAWTQFQKCSLLPIGVYALADKYGVDGLKARAVEEFCEPWDHHSVEEAKQLVEAHYTKCVEIDCPMGRRVAHRLLQYGRALVKSEEFAVLVKKYPTLAADVLIASSSLTCFPPRASPPSTFLLYKLQLNLHPTQLEHNPTPNNAGRHRSFPKPIAAIFVMATEKKNSAASLFNNPTLSDIKLKQIQNGQAREYHAHKVALCKESQYFMKAFTGNFKEATEGVMELHDDAPDYFEFVLKFIYTEEYDKEAIKKMAGDDKIRRVLVPIEAYAVADKYDVVRLFSHAAEDVRAVLLESSENDYKVLKAAIQSHYRSSIRADGAMGKAIASVVLDHKRNFTKTDQFELAMTDFPLFATDLALGYHRQGMFKIRISTCSKCTKVNAIMASGFNISSAQHQYCAGCDSTLLAFEAVSNSDLDNHLWYQWD</sequence>
<dbReference type="InterPro" id="IPR011333">
    <property type="entry name" value="SKP1/BTB/POZ_sf"/>
</dbReference>
<proteinExistence type="predicted"/>
<evidence type="ECO:0000313" key="3">
    <source>
        <dbReference type="Proteomes" id="UP000800094"/>
    </source>
</evidence>
<dbReference type="PANTHER" id="PTHR47843:SF5">
    <property type="entry name" value="BTB_POZ DOMAIN PROTEIN"/>
    <property type="match status" value="1"/>
</dbReference>
<dbReference type="EMBL" id="ML987193">
    <property type="protein sequence ID" value="KAF2251022.1"/>
    <property type="molecule type" value="Genomic_DNA"/>
</dbReference>
<gene>
    <name evidence="2" type="ORF">BU26DRAFT_592098</name>
</gene>
<protein>
    <recommendedName>
        <fullName evidence="1">BTB domain-containing protein</fullName>
    </recommendedName>
</protein>
<dbReference type="Gene3D" id="3.30.710.10">
    <property type="entry name" value="Potassium Channel Kv1.1, Chain A"/>
    <property type="match status" value="2"/>
</dbReference>
<feature type="domain" description="BTB" evidence="1">
    <location>
        <begin position="15"/>
        <end position="86"/>
    </location>
</feature>
<dbReference type="PANTHER" id="PTHR47843">
    <property type="entry name" value="BTB DOMAIN-CONTAINING PROTEIN-RELATED"/>
    <property type="match status" value="1"/>
</dbReference>
<feature type="domain" description="BTB" evidence="1">
    <location>
        <begin position="265"/>
        <end position="336"/>
    </location>
</feature>
<dbReference type="OrthoDB" id="6359816at2759"/>
<name>A0A6A6IMH5_9PLEO</name>
<reference evidence="2" key="1">
    <citation type="journal article" date="2020" name="Stud. Mycol.">
        <title>101 Dothideomycetes genomes: a test case for predicting lifestyles and emergence of pathogens.</title>
        <authorList>
            <person name="Haridas S."/>
            <person name="Albert R."/>
            <person name="Binder M."/>
            <person name="Bloem J."/>
            <person name="Labutti K."/>
            <person name="Salamov A."/>
            <person name="Andreopoulos B."/>
            <person name="Baker S."/>
            <person name="Barry K."/>
            <person name="Bills G."/>
            <person name="Bluhm B."/>
            <person name="Cannon C."/>
            <person name="Castanera R."/>
            <person name="Culley D."/>
            <person name="Daum C."/>
            <person name="Ezra D."/>
            <person name="Gonzalez J."/>
            <person name="Henrissat B."/>
            <person name="Kuo A."/>
            <person name="Liang C."/>
            <person name="Lipzen A."/>
            <person name="Lutzoni F."/>
            <person name="Magnuson J."/>
            <person name="Mondo S."/>
            <person name="Nolan M."/>
            <person name="Ohm R."/>
            <person name="Pangilinan J."/>
            <person name="Park H.-J."/>
            <person name="Ramirez L."/>
            <person name="Alfaro M."/>
            <person name="Sun H."/>
            <person name="Tritt A."/>
            <person name="Yoshinaga Y."/>
            <person name="Zwiers L.-H."/>
            <person name="Turgeon B."/>
            <person name="Goodwin S."/>
            <person name="Spatafora J."/>
            <person name="Crous P."/>
            <person name="Grigoriev I."/>
        </authorList>
    </citation>
    <scope>NUCLEOTIDE SEQUENCE</scope>
    <source>
        <strain evidence="2">CBS 122368</strain>
    </source>
</reference>
<dbReference type="SMART" id="SM00225">
    <property type="entry name" value="BTB"/>
    <property type="match status" value="2"/>
</dbReference>
<accession>A0A6A6IMH5</accession>
<dbReference type="Pfam" id="PF00651">
    <property type="entry name" value="BTB"/>
    <property type="match status" value="2"/>
</dbReference>
<dbReference type="SUPFAM" id="SSF54695">
    <property type="entry name" value="POZ domain"/>
    <property type="match status" value="2"/>
</dbReference>
<evidence type="ECO:0000259" key="1">
    <source>
        <dbReference type="PROSITE" id="PS50097"/>
    </source>
</evidence>
<dbReference type="AlphaFoldDB" id="A0A6A6IMH5"/>
<dbReference type="CDD" id="cd18186">
    <property type="entry name" value="BTB_POZ_ZBTB_KLHL-like"/>
    <property type="match status" value="2"/>
</dbReference>
<dbReference type="GeneID" id="54588155"/>
<dbReference type="Proteomes" id="UP000800094">
    <property type="component" value="Unassembled WGS sequence"/>
</dbReference>
<keyword evidence="3" id="KW-1185">Reference proteome</keyword>
<evidence type="ECO:0000313" key="2">
    <source>
        <dbReference type="EMBL" id="KAF2251022.1"/>
    </source>
</evidence>
<dbReference type="InterPro" id="IPR000210">
    <property type="entry name" value="BTB/POZ_dom"/>
</dbReference>